<comment type="caution">
    <text evidence="7">The sequence shown here is derived from an EMBL/GenBank/DDBJ whole genome shotgun (WGS) entry which is preliminary data.</text>
</comment>
<evidence type="ECO:0000256" key="5">
    <source>
        <dbReference type="SAM" id="SignalP"/>
    </source>
</evidence>
<dbReference type="PROSITE" id="PS52016">
    <property type="entry name" value="TONB_DEPENDENT_REC_3"/>
    <property type="match status" value="1"/>
</dbReference>
<dbReference type="Gene3D" id="2.170.130.10">
    <property type="entry name" value="TonB-dependent receptor, plug domain"/>
    <property type="match status" value="1"/>
</dbReference>
<dbReference type="Pfam" id="PF13715">
    <property type="entry name" value="CarbopepD_reg_2"/>
    <property type="match status" value="1"/>
</dbReference>
<evidence type="ECO:0000256" key="3">
    <source>
        <dbReference type="ARBA" id="ARBA00023237"/>
    </source>
</evidence>
<dbReference type="InterPro" id="IPR012910">
    <property type="entry name" value="Plug_dom"/>
</dbReference>
<comment type="similarity">
    <text evidence="4">Belongs to the TonB-dependent receptor family.</text>
</comment>
<keyword evidence="8" id="KW-1185">Reference proteome</keyword>
<dbReference type="NCBIfam" id="TIGR04057">
    <property type="entry name" value="SusC_RagA_signa"/>
    <property type="match status" value="1"/>
</dbReference>
<keyword evidence="4" id="KW-0812">Transmembrane</keyword>
<dbReference type="Pfam" id="PF07715">
    <property type="entry name" value="Plug"/>
    <property type="match status" value="1"/>
</dbReference>
<dbReference type="NCBIfam" id="TIGR04056">
    <property type="entry name" value="OMP_RagA_SusC"/>
    <property type="match status" value="1"/>
</dbReference>
<dbReference type="EMBL" id="BMIK01000003">
    <property type="protein sequence ID" value="GGC23707.1"/>
    <property type="molecule type" value="Genomic_DNA"/>
</dbReference>
<evidence type="ECO:0000259" key="6">
    <source>
        <dbReference type="SMART" id="SM00965"/>
    </source>
</evidence>
<dbReference type="Proteomes" id="UP000597338">
    <property type="component" value="Unassembled WGS sequence"/>
</dbReference>
<accession>A0ABQ1LEG2</accession>
<dbReference type="InterPro" id="IPR037066">
    <property type="entry name" value="Plug_dom_sf"/>
</dbReference>
<feature type="chain" id="PRO_5046376764" evidence="5">
    <location>
        <begin position="26"/>
        <end position="1098"/>
    </location>
</feature>
<feature type="signal peptide" evidence="5">
    <location>
        <begin position="1"/>
        <end position="25"/>
    </location>
</feature>
<protein>
    <submittedName>
        <fullName evidence="7">SusC/RagA family TonB-linked outer membrane protein</fullName>
    </submittedName>
</protein>
<reference evidence="8" key="1">
    <citation type="journal article" date="2019" name="Int. J. Syst. Evol. Microbiol.">
        <title>The Global Catalogue of Microorganisms (GCM) 10K type strain sequencing project: providing services to taxonomists for standard genome sequencing and annotation.</title>
        <authorList>
            <consortium name="The Broad Institute Genomics Platform"/>
            <consortium name="The Broad Institute Genome Sequencing Center for Infectious Disease"/>
            <person name="Wu L."/>
            <person name="Ma J."/>
        </authorList>
    </citation>
    <scope>NUCLEOTIDE SEQUENCE [LARGE SCALE GENOMIC DNA]</scope>
    <source>
        <strain evidence="8">CGMCC 1.15342</strain>
    </source>
</reference>
<sequence length="1098" mass="120900">MRTFLILIATFSTVFQLLSASPAHAQHLKKNKVSFSVVNQPLGQTIKQLAQLSGLSFTYNEEQLNQFRVSVSSRSESVERVLVKLLSGLPLVYKEVNGKVVVYASRQYNATLAQEKIEVKGSVMDSLGNPMQGVSVAVEDHPTAGTYTDANGMYIVQVPAASATLVFSMVGYQKQTIQVTQSRDLDIVLAPGAADLDEVVVVGYGVQKKASVIGAISTVSKDLLLAPVSKVSSSLAGKLSGVIAIQRSGEPGAGSTFWIRGVSTLGTANPLVLVDGIERDIDLVDPEDIQEFSILKDAAATAVYGVRGANGVVLITTRSGKIGQPQISVKAEQGFLSPTNIPEMANSVQFAEMYNAASGFDYFPAAAVEAYRTGSDPDLYPNVDWINELYKNYSNNNRVNLNVSGGSNTVNYYVSGGYYGENGLFKADNLKAYNTSNFYRAYNFRSNVDVQIFKYTKLNINLTTKFERKNDPGSASGTIWDYALKTTPNSFPMVYSNGLFPGPGDMQGYNPYALLTQTGYREAFWNNAQSLFGITQDLGEYVTKGLSLNLKASFDALNYSAHNRTRTAEQWIATGRDENGELEMVRRVEGQQTLNYSETRTGTRRFYLEASANYARSFGEHNLGGLLLYQQSQRNEVGVATSQLALPYKNQGIAARLTYDYANRYFIEGNFGYNGSENFSPGKRFGFFPSIALGWMISNEPFFSPLTDVVSMFKLRGSLGTVGNNEIGGNRRFIYLETINSGNSGIGFGEGAGAQPTYAVGDWANDNVSWEKARKLNVGVDLSFFNALNLQADYFRENRTGIFLQRGTIPSYVGISTTPYVNIGEMRNSGVDLSLRYNQTLGEVFLSGLANYTFARNIVLNQDQPEYDDPYLYSTGQARWQQFGYIAAGLFQNQEEIDAWPVQNVGGQVQPGDIKYLDLNGDGVVNTFDRKAIGYTNVPEVVYGFGLSARWKAFDASLFFQGNGNVNFLFQSDLTNPITARNMNESGIFADVVDNYWTPENPDAKYPRLTTAPNPNNNVASSFWMADGSYLRLKNAELGYLLPERLMQKARIKGLRIYVSGVNLLTFANFKLWDPDLQTGATTFPPNRIFNIGLNMSL</sequence>
<evidence type="ECO:0000256" key="4">
    <source>
        <dbReference type="PROSITE-ProRule" id="PRU01360"/>
    </source>
</evidence>
<dbReference type="SUPFAM" id="SSF56935">
    <property type="entry name" value="Porins"/>
    <property type="match status" value="1"/>
</dbReference>
<dbReference type="Gene3D" id="2.60.40.1120">
    <property type="entry name" value="Carboxypeptidase-like, regulatory domain"/>
    <property type="match status" value="1"/>
</dbReference>
<proteinExistence type="inferred from homology"/>
<name>A0ABQ1LEG2_9SPHI</name>
<evidence type="ECO:0000256" key="1">
    <source>
        <dbReference type="ARBA" id="ARBA00022448"/>
    </source>
</evidence>
<evidence type="ECO:0000313" key="8">
    <source>
        <dbReference type="Proteomes" id="UP000597338"/>
    </source>
</evidence>
<organism evidence="7 8">
    <name type="scientific">Parapedobacter defluvii</name>
    <dbReference type="NCBI Taxonomy" id="2045106"/>
    <lineage>
        <taxon>Bacteria</taxon>
        <taxon>Pseudomonadati</taxon>
        <taxon>Bacteroidota</taxon>
        <taxon>Sphingobacteriia</taxon>
        <taxon>Sphingobacteriales</taxon>
        <taxon>Sphingobacteriaceae</taxon>
        <taxon>Parapedobacter</taxon>
    </lineage>
</organism>
<dbReference type="SMART" id="SM00965">
    <property type="entry name" value="STN"/>
    <property type="match status" value="1"/>
</dbReference>
<evidence type="ECO:0000313" key="7">
    <source>
        <dbReference type="EMBL" id="GGC23707.1"/>
    </source>
</evidence>
<dbReference type="Gene3D" id="3.55.50.30">
    <property type="match status" value="1"/>
</dbReference>
<dbReference type="InterPro" id="IPR008969">
    <property type="entry name" value="CarboxyPept-like_regulatory"/>
</dbReference>
<dbReference type="InterPro" id="IPR023997">
    <property type="entry name" value="TonB-dep_OMP_SusC/RagA_CS"/>
</dbReference>
<feature type="domain" description="Secretin/TonB short N-terminal" evidence="6">
    <location>
        <begin position="55"/>
        <end position="105"/>
    </location>
</feature>
<keyword evidence="5" id="KW-0732">Signal</keyword>
<keyword evidence="2 4" id="KW-0472">Membrane</keyword>
<dbReference type="SUPFAM" id="SSF49464">
    <property type="entry name" value="Carboxypeptidase regulatory domain-like"/>
    <property type="match status" value="1"/>
</dbReference>
<gene>
    <name evidence="7" type="ORF">GCM10011386_14600</name>
</gene>
<dbReference type="InterPro" id="IPR011662">
    <property type="entry name" value="Secretin/TonB_short_N"/>
</dbReference>
<comment type="subcellular location">
    <subcellularLocation>
        <location evidence="4">Cell outer membrane</location>
        <topology evidence="4">Multi-pass membrane protein</topology>
    </subcellularLocation>
</comment>
<keyword evidence="3 4" id="KW-0998">Cell outer membrane</keyword>
<dbReference type="InterPro" id="IPR023996">
    <property type="entry name" value="TonB-dep_OMP_SusC/RagA"/>
</dbReference>
<dbReference type="InterPro" id="IPR039426">
    <property type="entry name" value="TonB-dep_rcpt-like"/>
</dbReference>
<keyword evidence="4" id="KW-1134">Transmembrane beta strand</keyword>
<keyword evidence="1 4" id="KW-0813">Transport</keyword>
<evidence type="ECO:0000256" key="2">
    <source>
        <dbReference type="ARBA" id="ARBA00023136"/>
    </source>
</evidence>